<dbReference type="SMART" id="SM00743">
    <property type="entry name" value="Agenet"/>
    <property type="match status" value="6"/>
</dbReference>
<feature type="domain" description="Agenet" evidence="1">
    <location>
        <begin position="283"/>
        <end position="350"/>
    </location>
</feature>
<feature type="domain" description="Agenet" evidence="1">
    <location>
        <begin position="72"/>
        <end position="127"/>
    </location>
</feature>
<organism evidence="2 3">
    <name type="scientific">Rhynchospora breviuscula</name>
    <dbReference type="NCBI Taxonomy" id="2022672"/>
    <lineage>
        <taxon>Eukaryota</taxon>
        <taxon>Viridiplantae</taxon>
        <taxon>Streptophyta</taxon>
        <taxon>Embryophyta</taxon>
        <taxon>Tracheophyta</taxon>
        <taxon>Spermatophyta</taxon>
        <taxon>Magnoliopsida</taxon>
        <taxon>Liliopsida</taxon>
        <taxon>Poales</taxon>
        <taxon>Cyperaceae</taxon>
        <taxon>Cyperoideae</taxon>
        <taxon>Rhynchosporeae</taxon>
        <taxon>Rhynchospora</taxon>
    </lineage>
</organism>
<keyword evidence="3" id="KW-1185">Reference proteome</keyword>
<reference evidence="2" key="1">
    <citation type="journal article" date="2022" name="Cell">
        <title>Repeat-based holocentromeres influence genome architecture and karyotype evolution.</title>
        <authorList>
            <person name="Hofstatter P.G."/>
            <person name="Thangavel G."/>
            <person name="Lux T."/>
            <person name="Neumann P."/>
            <person name="Vondrak T."/>
            <person name="Novak P."/>
            <person name="Zhang M."/>
            <person name="Costa L."/>
            <person name="Castellani M."/>
            <person name="Scott A."/>
            <person name="Toegelov H."/>
            <person name="Fuchs J."/>
            <person name="Mata-Sucre Y."/>
            <person name="Dias Y."/>
            <person name="Vanzela A.L.L."/>
            <person name="Huettel B."/>
            <person name="Almeida C.C.S."/>
            <person name="Simkova H."/>
            <person name="Souza G."/>
            <person name="Pedrosa-Harand A."/>
            <person name="Macas J."/>
            <person name="Mayer K.F.X."/>
            <person name="Houben A."/>
            <person name="Marques A."/>
        </authorList>
    </citation>
    <scope>NUCLEOTIDE SEQUENCE</scope>
    <source>
        <strain evidence="2">RhyBre1mFocal</strain>
    </source>
</reference>
<gene>
    <name evidence="2" type="ORF">LUZ63_003731</name>
</gene>
<feature type="domain" description="Agenet" evidence="1">
    <location>
        <begin position="1"/>
        <end position="70"/>
    </location>
</feature>
<evidence type="ECO:0000259" key="1">
    <source>
        <dbReference type="SMART" id="SM00743"/>
    </source>
</evidence>
<feature type="domain" description="Agenet" evidence="1">
    <location>
        <begin position="210"/>
        <end position="268"/>
    </location>
</feature>
<sequence>MEFVTEDKVEVRSAESSKEGIYYLSATVVRSLPNVRRYTVSYPPPSTSASNNLHETVDATRVRPLPPPFSSSSFRLHDCVDVLRDGAWWPGVVVGPGSSTVDVCFPLRREAFTFNSSQLRPHLEWLSHHWVLPQDQDQNLPASIFDKGAQIEVAQLIEYRSPPLPFAWFPATVTKRFWENYYLVKYSHVATQEVVHLHHLRPRPCCTSAVSFSTNDPVEAFYQCGWHPGTVLKVFERPVSKYAVWLPHLNKEMDFKQLHLRPCFDWLHGSWRPSSQKNPDAKIKFTKGMIVEVSSDEEGFKGAWFGGTIVGPVGASFCVEYHKLRTDDETALLQETIDPSHIRPVPPETCCGPDPLRLLEEVDAYCNDGWWVGLVSKVLGKNRYMVYFKQWNEETEFEHNELRPHYDWVGGRWVRASLVCLSFHYYYYFSS</sequence>
<protein>
    <recommendedName>
        <fullName evidence="1">Agenet domain-containing protein</fullName>
    </recommendedName>
</protein>
<name>A0A9Q0D172_9POAL</name>
<dbReference type="Proteomes" id="UP001151287">
    <property type="component" value="Unassembled WGS sequence"/>
</dbReference>
<feature type="domain" description="Agenet" evidence="1">
    <location>
        <begin position="149"/>
        <end position="208"/>
    </location>
</feature>
<dbReference type="Gene3D" id="2.30.30.140">
    <property type="match status" value="1"/>
</dbReference>
<dbReference type="OrthoDB" id="2020707at2759"/>
<dbReference type="PANTHER" id="PTHR31917">
    <property type="entry name" value="AGENET DOMAIN-CONTAINING PROTEIN-RELATED"/>
    <property type="match status" value="1"/>
</dbReference>
<evidence type="ECO:0000313" key="2">
    <source>
        <dbReference type="EMBL" id="KAJ1703952.1"/>
    </source>
</evidence>
<dbReference type="InterPro" id="IPR014002">
    <property type="entry name" value="Agenet_dom_plant"/>
</dbReference>
<dbReference type="InterPro" id="IPR008395">
    <property type="entry name" value="Agenet-like_dom"/>
</dbReference>
<dbReference type="Pfam" id="PF05641">
    <property type="entry name" value="Agenet"/>
    <property type="match status" value="4"/>
</dbReference>
<dbReference type="AlphaFoldDB" id="A0A9Q0D172"/>
<dbReference type="CDD" id="cd20406">
    <property type="entry name" value="Tudor_Agenet_AtDUF_rpt2_4"/>
    <property type="match status" value="2"/>
</dbReference>
<dbReference type="CDD" id="cd20405">
    <property type="entry name" value="Tudor_Agenet_AtDUF_rpt1_3"/>
    <property type="match status" value="1"/>
</dbReference>
<feature type="domain" description="Agenet" evidence="1">
    <location>
        <begin position="354"/>
        <end position="410"/>
    </location>
</feature>
<comment type="caution">
    <text evidence="2">The sequence shown here is derived from an EMBL/GenBank/DDBJ whole genome shotgun (WGS) entry which is preliminary data.</text>
</comment>
<proteinExistence type="predicted"/>
<dbReference type="EMBL" id="JAMQYH010000001">
    <property type="protein sequence ID" value="KAJ1703952.1"/>
    <property type="molecule type" value="Genomic_DNA"/>
</dbReference>
<accession>A0A9Q0D172</accession>
<evidence type="ECO:0000313" key="3">
    <source>
        <dbReference type="Proteomes" id="UP001151287"/>
    </source>
</evidence>
<dbReference type="PANTHER" id="PTHR31917:SF156">
    <property type="entry name" value="DUF724 DOMAIN-CONTAINING PROTEIN 2"/>
    <property type="match status" value="1"/>
</dbReference>